<name>A0ABV7XV18_9FLAO</name>
<protein>
    <recommendedName>
        <fullName evidence="3">Carboxypeptidase regulatory-like domain-containing protein</fullName>
    </recommendedName>
</protein>
<evidence type="ECO:0008006" key="3">
    <source>
        <dbReference type="Google" id="ProtNLM"/>
    </source>
</evidence>
<evidence type="ECO:0000313" key="1">
    <source>
        <dbReference type="EMBL" id="MFC3756409.1"/>
    </source>
</evidence>
<dbReference type="Proteomes" id="UP001595735">
    <property type="component" value="Unassembled WGS sequence"/>
</dbReference>
<proteinExistence type="predicted"/>
<sequence length="245" mass="28963">MKLITALLILSAIILNSCSKDNRVSGTYIDQSVMLPIYNGCCTSTEILQLNNDHTFNVYNQDDQGDYLVEEFTSGSYDLKQNIISFTPDSLHKRLDYSKVKYKLMAPDDQVNFLIKEDQEPKKFYKIDFKNADSLYIQRYNHHDWDRESITIKKDGTLHYIRHAQDKNKNPVDISKHQKLTSEQFQQYIDFLSQNRLFQPEITSKKYSITLSIAFKEYNMMVHDQDNVDKKLYDFFFETVRGWVQ</sequence>
<dbReference type="EMBL" id="JBHRYO010000002">
    <property type="protein sequence ID" value="MFC3756409.1"/>
    <property type="molecule type" value="Genomic_DNA"/>
</dbReference>
<dbReference type="RefSeq" id="WP_290296884.1">
    <property type="nucleotide sequence ID" value="NZ_JAUFQR010000001.1"/>
</dbReference>
<evidence type="ECO:0000313" key="2">
    <source>
        <dbReference type="Proteomes" id="UP001595735"/>
    </source>
</evidence>
<organism evidence="1 2">
    <name type="scientific">Chryseobacterium tructae</name>
    <dbReference type="NCBI Taxonomy" id="1037380"/>
    <lineage>
        <taxon>Bacteria</taxon>
        <taxon>Pseudomonadati</taxon>
        <taxon>Bacteroidota</taxon>
        <taxon>Flavobacteriia</taxon>
        <taxon>Flavobacteriales</taxon>
        <taxon>Weeksellaceae</taxon>
        <taxon>Chryseobacterium group</taxon>
        <taxon>Chryseobacterium</taxon>
    </lineage>
</organism>
<comment type="caution">
    <text evidence="1">The sequence shown here is derived from an EMBL/GenBank/DDBJ whole genome shotgun (WGS) entry which is preliminary data.</text>
</comment>
<reference evidence="2" key="1">
    <citation type="journal article" date="2019" name="Int. J. Syst. Evol. Microbiol.">
        <title>The Global Catalogue of Microorganisms (GCM) 10K type strain sequencing project: providing services to taxonomists for standard genome sequencing and annotation.</title>
        <authorList>
            <consortium name="The Broad Institute Genomics Platform"/>
            <consortium name="The Broad Institute Genome Sequencing Center for Infectious Disease"/>
            <person name="Wu L."/>
            <person name="Ma J."/>
        </authorList>
    </citation>
    <scope>NUCLEOTIDE SEQUENCE [LARGE SCALE GENOMIC DNA]</scope>
    <source>
        <strain evidence="2">CECT 7798</strain>
    </source>
</reference>
<keyword evidence="2" id="KW-1185">Reference proteome</keyword>
<accession>A0ABV7XV18</accession>
<gene>
    <name evidence="1" type="ORF">ACFONJ_10565</name>
</gene>